<evidence type="ECO:0000313" key="4">
    <source>
        <dbReference type="EMBL" id="AWT58059.1"/>
    </source>
</evidence>
<proteinExistence type="predicted"/>
<dbReference type="InterPro" id="IPR012597">
    <property type="entry name" value="Pheromone"/>
</dbReference>
<gene>
    <name evidence="2" type="primary">PHB10</name>
</gene>
<feature type="region of interest" description="Disordered" evidence="1">
    <location>
        <begin position="15"/>
        <end position="46"/>
    </location>
</feature>
<dbReference type="AlphaFoldDB" id="A0A2U9Q1F2"/>
<accession>A0A2U9Q1F2</accession>
<dbReference type="GO" id="GO:0016020">
    <property type="term" value="C:membrane"/>
    <property type="evidence" value="ECO:0007669"/>
    <property type="project" value="InterPro"/>
</dbReference>
<dbReference type="Pfam" id="PF08015">
    <property type="entry name" value="Pheromone"/>
    <property type="match status" value="1"/>
</dbReference>
<evidence type="ECO:0000313" key="3">
    <source>
        <dbReference type="EMBL" id="AWT58024.1"/>
    </source>
</evidence>
<reference evidence="2" key="2">
    <citation type="submission" date="2017-08" db="EMBL/GenBank/DDBJ databases">
        <title>Analysis of Mating System in Lentinula edodes.</title>
        <authorList>
            <person name="Byeong-Suk H."/>
            <person name="Hyeon-Su R."/>
        </authorList>
    </citation>
    <scope>NUCLEOTIDE SEQUENCE</scope>
    <source>
        <strain evidence="3">Baekhwahyang-1</strain>
        <strain evidence="2">KFRI1478-2</strain>
    </source>
</reference>
<reference evidence="4" key="3">
    <citation type="journal article" date="2018" name="J. Microbiol.">
        <title>Diversity of A mating type in Lentinula edodes and mating type preference in the cultivated strains.</title>
        <authorList>
            <person name="Ha B."/>
            <person name="Kim S."/>
            <person name="Kim M."/>
            <person name="Moon Y.J."/>
            <person name="Song Y."/>
            <person name="Ryu J.S."/>
            <person name="Ryu H."/>
            <person name="Ro H.S."/>
        </authorList>
    </citation>
    <scope>NUCLEOTIDE SEQUENCE</scope>
    <source>
        <strain evidence="5">CH-M17</strain>
        <strain evidence="4">S1-13</strain>
    </source>
</reference>
<organism evidence="2">
    <name type="scientific">Lentinula edodes</name>
    <name type="common">Shiitake mushroom</name>
    <name type="synonym">Lentinus edodes</name>
    <dbReference type="NCBI Taxonomy" id="5353"/>
    <lineage>
        <taxon>Eukaryota</taxon>
        <taxon>Fungi</taxon>
        <taxon>Dikarya</taxon>
        <taxon>Basidiomycota</taxon>
        <taxon>Agaricomycotina</taxon>
        <taxon>Agaricomycetes</taxon>
        <taxon>Agaricomycetidae</taxon>
        <taxon>Agaricales</taxon>
        <taxon>Marasmiineae</taxon>
        <taxon>Omphalotaceae</taxon>
        <taxon>Lentinula</taxon>
    </lineage>
</organism>
<dbReference type="EMBL" id="MF537763">
    <property type="protein sequence ID" value="AWT58065.1"/>
    <property type="molecule type" value="Genomic_DNA"/>
</dbReference>
<sequence>MDSFTSMQDIFLSSSSTDKDQWPDHVAYVSRSPSQEHAGSALPRDSEAIGAADGSAFCVIS</sequence>
<dbReference type="EMBL" id="MF667352">
    <property type="protein sequence ID" value="AWT58024.1"/>
    <property type="molecule type" value="Genomic_DNA"/>
</dbReference>
<evidence type="ECO:0000313" key="5">
    <source>
        <dbReference type="EMBL" id="AWT58065.1"/>
    </source>
</evidence>
<dbReference type="EMBL" id="MF667351">
    <property type="protein sequence ID" value="AWT58023.1"/>
    <property type="molecule type" value="Genomic_DNA"/>
</dbReference>
<evidence type="ECO:0000313" key="2">
    <source>
        <dbReference type="EMBL" id="AWT58023.1"/>
    </source>
</evidence>
<dbReference type="EMBL" id="MF537761">
    <property type="protein sequence ID" value="AWT58059.1"/>
    <property type="molecule type" value="Genomic_DNA"/>
</dbReference>
<name>A0A2U9Q1F2_LENED</name>
<dbReference type="GO" id="GO:0000772">
    <property type="term" value="F:mating pheromone activity"/>
    <property type="evidence" value="ECO:0007669"/>
    <property type="project" value="InterPro"/>
</dbReference>
<evidence type="ECO:0000256" key="1">
    <source>
        <dbReference type="SAM" id="MobiDB-lite"/>
    </source>
</evidence>
<protein>
    <submittedName>
        <fullName evidence="2">Pheromone</fullName>
    </submittedName>
</protein>
<reference evidence="4" key="1">
    <citation type="submission" date="2017-07" db="EMBL/GenBank/DDBJ databases">
        <authorList>
            <person name="Sun Z.S."/>
            <person name="Albrecht U."/>
            <person name="Echele G."/>
            <person name="Lee C.C."/>
        </authorList>
    </citation>
    <scope>NUCLEOTIDE SEQUENCE</scope>
    <source>
        <strain evidence="5">CH-M17</strain>
        <strain evidence="4">S1-13</strain>
    </source>
</reference>